<dbReference type="PANTHER" id="PTHR46170">
    <property type="entry name" value="GATOR COMPLEX PROTEIN WDR59"/>
    <property type="match status" value="1"/>
</dbReference>
<dbReference type="eggNOG" id="ENOG502S551">
    <property type="taxonomic scope" value="Eukaryota"/>
</dbReference>
<dbReference type="InParanoid" id="C4R0F1"/>
<dbReference type="Gene3D" id="2.130.10.10">
    <property type="entry name" value="YVTN repeat-like/Quinoprotein amine dehydrogenase"/>
    <property type="match status" value="1"/>
</dbReference>
<keyword evidence="3" id="KW-1185">Reference proteome</keyword>
<dbReference type="InterPro" id="IPR049567">
    <property type="entry name" value="WDR59-like"/>
</dbReference>
<dbReference type="InterPro" id="IPR015943">
    <property type="entry name" value="WD40/YVTN_repeat-like_dom_sf"/>
</dbReference>
<dbReference type="AlphaFoldDB" id="C4R0F1"/>
<dbReference type="OrthoDB" id="361494at2759"/>
<proteinExistence type="predicted"/>
<dbReference type="Proteomes" id="UP000000314">
    <property type="component" value="Chromosome 2"/>
</dbReference>
<evidence type="ECO:0000313" key="3">
    <source>
        <dbReference type="Proteomes" id="UP000000314"/>
    </source>
</evidence>
<sequence length="527" mass="58662">MSKTFHDKQSYLDNWTFQNPSSDSLGSSSSESLLDRACSTGNLKLLSNYWKVPSSDDNYNYLTAFDVHNDKPTVAIASGLGNSNLLIGSMKENTGISSKYHLNHHQSITLPNIHSLKWLNNSSPGDFDFLLSGHVSGYVNLTIIPDKEDCDFKSAEIIKRFNHEKHMTTKDQIQSNIISSLELSPKAWKSCNLNSMFTVYKDKIFMWDCSRSRAPILMNHSAGSASLHPSPFRDGILGVAGKFGIALNDLRIGKDSNPSYFVPKIADRQIPESQLVKWSDTDSNILASSHGNVVMLWDVRMNDTQLAILEGHNDEVTSLEWGSNQDLYSGSKDGGIVHWGLDLDLLQPVTKPATCTLKDGLSSIRLKQTEDRSIVEDLVSSINCGTFIPASNSNIVELAQIKLNGRKRLLSIDDSLFLGMHDTLELTERMPVISEQEEDEISSSNTVFSNPNTPQTFFSSSDTLVSAKNEQLNFDFKDRAFSKPTTNTEDTLSLKQLPDLPKSLYTVPQQKQRDTLPQVNSMIPEVV</sequence>
<dbReference type="FunCoup" id="C4R0F1">
    <property type="interactions" value="27"/>
</dbReference>
<dbReference type="PROSITE" id="PS50082">
    <property type="entry name" value="WD_REPEATS_2"/>
    <property type="match status" value="1"/>
</dbReference>
<name>C4R0F1_KOMPG</name>
<keyword evidence="1" id="KW-0853">WD repeat</keyword>
<dbReference type="PANTHER" id="PTHR46170:SF1">
    <property type="entry name" value="GATOR COMPLEX PROTEIN WDR59"/>
    <property type="match status" value="1"/>
</dbReference>
<feature type="repeat" description="WD" evidence="1">
    <location>
        <begin position="309"/>
        <end position="342"/>
    </location>
</feature>
<accession>C4R0F1</accession>
<dbReference type="SUPFAM" id="SSF50978">
    <property type="entry name" value="WD40 repeat-like"/>
    <property type="match status" value="1"/>
</dbReference>
<dbReference type="SMART" id="SM00320">
    <property type="entry name" value="WD40"/>
    <property type="match status" value="2"/>
</dbReference>
<dbReference type="GeneID" id="8199043"/>
<dbReference type="RefSeq" id="XP_002491255.1">
    <property type="nucleotide sequence ID" value="XM_002491210.1"/>
</dbReference>
<evidence type="ECO:0000256" key="1">
    <source>
        <dbReference type="PROSITE-ProRule" id="PRU00221"/>
    </source>
</evidence>
<dbReference type="HOGENOM" id="CLU_516889_0_0_1"/>
<dbReference type="STRING" id="644223.C4R0F1"/>
<dbReference type="GO" id="GO:0035591">
    <property type="term" value="F:signaling adaptor activity"/>
    <property type="evidence" value="ECO:0007669"/>
    <property type="project" value="TreeGrafter"/>
</dbReference>
<dbReference type="InterPro" id="IPR001680">
    <property type="entry name" value="WD40_rpt"/>
</dbReference>
<dbReference type="OMA" id="FNHKKHF"/>
<dbReference type="GO" id="GO:0035859">
    <property type="term" value="C:Seh1-associated complex"/>
    <property type="evidence" value="ECO:0007669"/>
    <property type="project" value="TreeGrafter"/>
</dbReference>
<dbReference type="KEGG" id="ppa:PAS_chr2-1_0355"/>
<gene>
    <name evidence="2" type="ordered locus">PAS_chr2-1_0355</name>
</gene>
<dbReference type="GO" id="GO:1904263">
    <property type="term" value="P:positive regulation of TORC1 signaling"/>
    <property type="evidence" value="ECO:0007669"/>
    <property type="project" value="TreeGrafter"/>
</dbReference>
<dbReference type="GO" id="GO:0034198">
    <property type="term" value="P:cellular response to amino acid starvation"/>
    <property type="evidence" value="ECO:0007669"/>
    <property type="project" value="TreeGrafter"/>
</dbReference>
<organism evidence="2 3">
    <name type="scientific">Komagataella phaffii (strain GS115 / ATCC 20864)</name>
    <name type="common">Yeast</name>
    <name type="synonym">Pichia pastoris</name>
    <dbReference type="NCBI Taxonomy" id="644223"/>
    <lineage>
        <taxon>Eukaryota</taxon>
        <taxon>Fungi</taxon>
        <taxon>Dikarya</taxon>
        <taxon>Ascomycota</taxon>
        <taxon>Saccharomycotina</taxon>
        <taxon>Pichiomycetes</taxon>
        <taxon>Pichiales</taxon>
        <taxon>Pichiaceae</taxon>
        <taxon>Komagataella</taxon>
    </lineage>
</organism>
<dbReference type="GO" id="GO:0005774">
    <property type="term" value="C:vacuolar membrane"/>
    <property type="evidence" value="ECO:0007669"/>
    <property type="project" value="TreeGrafter"/>
</dbReference>
<reference evidence="2 3" key="1">
    <citation type="journal article" date="2009" name="Nat. Biotechnol.">
        <title>Genome sequence of the recombinant protein production host Pichia pastoris.</title>
        <authorList>
            <person name="De Schutter K."/>
            <person name="Lin Y.C."/>
            <person name="Tiels P."/>
            <person name="Van Hecke A."/>
            <person name="Glinka S."/>
            <person name="Weber-Lehmann J."/>
            <person name="Rouze P."/>
            <person name="Van de Peer Y."/>
            <person name="Callewaert N."/>
        </authorList>
    </citation>
    <scope>NUCLEOTIDE SEQUENCE [LARGE SCALE GENOMIC DNA]</scope>
    <source>
        <strain evidence="3">GS115 / ATCC 20864</strain>
    </source>
</reference>
<dbReference type="EMBL" id="FN392320">
    <property type="protein sequence ID" value="CAY68975.1"/>
    <property type="molecule type" value="Genomic_DNA"/>
</dbReference>
<dbReference type="InterPro" id="IPR036322">
    <property type="entry name" value="WD40_repeat_dom_sf"/>
</dbReference>
<evidence type="ECO:0000313" key="2">
    <source>
        <dbReference type="EMBL" id="CAY68975.1"/>
    </source>
</evidence>
<protein>
    <submittedName>
        <fullName evidence="2">Uncharacterized protein</fullName>
    </submittedName>
</protein>